<protein>
    <submittedName>
        <fullName evidence="9">MFS transporter</fullName>
    </submittedName>
</protein>
<dbReference type="GO" id="GO:0022857">
    <property type="term" value="F:transmembrane transporter activity"/>
    <property type="evidence" value="ECO:0007669"/>
    <property type="project" value="InterPro"/>
</dbReference>
<dbReference type="InterPro" id="IPR020846">
    <property type="entry name" value="MFS_dom"/>
</dbReference>
<feature type="transmembrane region" description="Helical" evidence="7">
    <location>
        <begin position="28"/>
        <end position="51"/>
    </location>
</feature>
<keyword evidence="2" id="KW-0813">Transport</keyword>
<accession>A0A7C2SP88</accession>
<sequence>MPLANLGSVKTSWRSAFRALRHPPFRRYWVGWAISVLGSWMQTLAQGWLVFRLTNSAQALGILSALRFGPSLFGLPFSGVLTDYFPRRKLLIFTQSAGIFQAGLLAFLTLTGQVRVWHVFILALVQGLIDTVDMPSRQSFQVELVPVADLQSAVSLNSTVFNAGRLAGPALAGLVVAEAGEGWCFALNAASFVPFLLAVLSVQEKASVPAQRLQVIPQLLEGLQFAWQHRKVRKLLMAVLVTAVFGLSYSTLLPALASSVLGTDARGYGLLLAASGLGAMVGSLGVAATGRKRGTVFRSQLLLGLSLAALALSKGLFLACLALVVAGLSVAAQLATTNGYIQTTSPDHLRARLISLYIWVFSGGAPLGGLLAGFWAERLGVPVAIGLGAGLCVAAALLQLLPARDVQSSR</sequence>
<evidence type="ECO:0000256" key="1">
    <source>
        <dbReference type="ARBA" id="ARBA00004651"/>
    </source>
</evidence>
<gene>
    <name evidence="9" type="ORF">ENQ31_00610</name>
</gene>
<evidence type="ECO:0000256" key="7">
    <source>
        <dbReference type="SAM" id="Phobius"/>
    </source>
</evidence>
<name>A0A7C2SP88_9BACT</name>
<keyword evidence="4 7" id="KW-0812">Transmembrane</keyword>
<dbReference type="GO" id="GO:0005886">
    <property type="term" value="C:plasma membrane"/>
    <property type="evidence" value="ECO:0007669"/>
    <property type="project" value="UniProtKB-SubCell"/>
</dbReference>
<dbReference type="PANTHER" id="PTHR23513">
    <property type="entry name" value="INTEGRAL MEMBRANE EFFLUX PROTEIN-RELATED"/>
    <property type="match status" value="1"/>
</dbReference>
<dbReference type="PROSITE" id="PS50850">
    <property type="entry name" value="MFS"/>
    <property type="match status" value="1"/>
</dbReference>
<keyword evidence="5 7" id="KW-1133">Transmembrane helix</keyword>
<proteinExistence type="predicted"/>
<dbReference type="Pfam" id="PF05977">
    <property type="entry name" value="MFS_3"/>
    <property type="match status" value="1"/>
</dbReference>
<feature type="transmembrane region" description="Helical" evidence="7">
    <location>
        <begin position="268"/>
        <end position="289"/>
    </location>
</feature>
<dbReference type="InterPro" id="IPR010290">
    <property type="entry name" value="TM_effector"/>
</dbReference>
<evidence type="ECO:0000256" key="2">
    <source>
        <dbReference type="ARBA" id="ARBA00022448"/>
    </source>
</evidence>
<dbReference type="Gene3D" id="1.20.1250.20">
    <property type="entry name" value="MFS general substrate transporter like domains"/>
    <property type="match status" value="1"/>
</dbReference>
<feature type="domain" description="Major facilitator superfamily (MFS) profile" evidence="8">
    <location>
        <begin position="1"/>
        <end position="407"/>
    </location>
</feature>
<evidence type="ECO:0000313" key="9">
    <source>
        <dbReference type="EMBL" id="HET46657.1"/>
    </source>
</evidence>
<dbReference type="SUPFAM" id="SSF103473">
    <property type="entry name" value="MFS general substrate transporter"/>
    <property type="match status" value="1"/>
</dbReference>
<feature type="transmembrane region" description="Helical" evidence="7">
    <location>
        <begin position="354"/>
        <end position="376"/>
    </location>
</feature>
<evidence type="ECO:0000256" key="4">
    <source>
        <dbReference type="ARBA" id="ARBA00022692"/>
    </source>
</evidence>
<keyword evidence="3" id="KW-1003">Cell membrane</keyword>
<comment type="subcellular location">
    <subcellularLocation>
        <location evidence="1">Cell membrane</location>
        <topology evidence="1">Multi-pass membrane protein</topology>
    </subcellularLocation>
</comment>
<feature type="transmembrane region" description="Helical" evidence="7">
    <location>
        <begin position="57"/>
        <end position="78"/>
    </location>
</feature>
<feature type="transmembrane region" description="Helical" evidence="7">
    <location>
        <begin position="235"/>
        <end position="256"/>
    </location>
</feature>
<evidence type="ECO:0000256" key="5">
    <source>
        <dbReference type="ARBA" id="ARBA00022989"/>
    </source>
</evidence>
<evidence type="ECO:0000256" key="6">
    <source>
        <dbReference type="ARBA" id="ARBA00023136"/>
    </source>
</evidence>
<dbReference type="AlphaFoldDB" id="A0A7C2SP88"/>
<dbReference type="InterPro" id="IPR036259">
    <property type="entry name" value="MFS_trans_sf"/>
</dbReference>
<keyword evidence="6 7" id="KW-0472">Membrane</keyword>
<reference evidence="9" key="1">
    <citation type="journal article" date="2020" name="mSystems">
        <title>Genome- and Community-Level Interaction Insights into Carbon Utilization and Element Cycling Functions of Hydrothermarchaeota in Hydrothermal Sediment.</title>
        <authorList>
            <person name="Zhou Z."/>
            <person name="Liu Y."/>
            <person name="Xu W."/>
            <person name="Pan J."/>
            <person name="Luo Z.H."/>
            <person name="Li M."/>
        </authorList>
    </citation>
    <scope>NUCLEOTIDE SEQUENCE [LARGE SCALE GENOMIC DNA]</scope>
    <source>
        <strain evidence="9">SpSt-299</strain>
    </source>
</reference>
<dbReference type="EMBL" id="DSMR01000040">
    <property type="protein sequence ID" value="HET46657.1"/>
    <property type="molecule type" value="Genomic_DNA"/>
</dbReference>
<evidence type="ECO:0000256" key="3">
    <source>
        <dbReference type="ARBA" id="ARBA00022475"/>
    </source>
</evidence>
<dbReference type="PANTHER" id="PTHR23513:SF11">
    <property type="entry name" value="STAPHYLOFERRIN A TRANSPORTER"/>
    <property type="match status" value="1"/>
</dbReference>
<feature type="transmembrane region" description="Helical" evidence="7">
    <location>
        <begin position="383"/>
        <end position="401"/>
    </location>
</feature>
<feature type="transmembrane region" description="Helical" evidence="7">
    <location>
        <begin position="301"/>
        <end position="334"/>
    </location>
</feature>
<organism evidence="9">
    <name type="scientific">Thermoanaerobaculum aquaticum</name>
    <dbReference type="NCBI Taxonomy" id="1312852"/>
    <lineage>
        <taxon>Bacteria</taxon>
        <taxon>Pseudomonadati</taxon>
        <taxon>Acidobacteriota</taxon>
        <taxon>Thermoanaerobaculia</taxon>
        <taxon>Thermoanaerobaculales</taxon>
        <taxon>Thermoanaerobaculaceae</taxon>
        <taxon>Thermoanaerobaculum</taxon>
    </lineage>
</organism>
<evidence type="ECO:0000259" key="8">
    <source>
        <dbReference type="PROSITE" id="PS50850"/>
    </source>
</evidence>
<comment type="caution">
    <text evidence="9">The sequence shown here is derived from an EMBL/GenBank/DDBJ whole genome shotgun (WGS) entry which is preliminary data.</text>
</comment>
<dbReference type="CDD" id="cd06173">
    <property type="entry name" value="MFS_MefA_like"/>
    <property type="match status" value="1"/>
</dbReference>